<reference evidence="1 2" key="1">
    <citation type="submission" date="2016-05" db="EMBL/GenBank/DDBJ databases">
        <authorList>
            <person name="Gu J."/>
        </authorList>
    </citation>
    <scope>NUCLEOTIDE SEQUENCE [LARGE SCALE GENOMIC DNA]</scope>
    <source>
        <strain evidence="1 2">ACCC40021</strain>
    </source>
</reference>
<gene>
    <name evidence="1" type="ORF">A7J05_06905</name>
</gene>
<sequence>MAAAGLGEEVGQSASVCAATPMFSWVFSIPRARCTAGSDWTTLWVPTATLCQPPRGANRTRPSESVAGWS</sequence>
<proteinExistence type="predicted"/>
<keyword evidence="2" id="KW-1185">Reference proteome</keyword>
<organism evidence="1 2">
    <name type="scientific">Streptomyces alfalfae</name>
    <dbReference type="NCBI Taxonomy" id="1642299"/>
    <lineage>
        <taxon>Bacteria</taxon>
        <taxon>Bacillati</taxon>
        <taxon>Actinomycetota</taxon>
        <taxon>Actinomycetes</taxon>
        <taxon>Kitasatosporales</taxon>
        <taxon>Streptomycetaceae</taxon>
        <taxon>Streptomyces</taxon>
    </lineage>
</organism>
<evidence type="ECO:0000313" key="2">
    <source>
        <dbReference type="Proteomes" id="UP000187191"/>
    </source>
</evidence>
<name>A0ABN4VGB6_9ACTN</name>
<accession>A0ABN4VGB6</accession>
<dbReference type="Proteomes" id="UP000187191">
    <property type="component" value="Chromosome"/>
</dbReference>
<protein>
    <submittedName>
        <fullName evidence="1">Uncharacterized protein</fullName>
    </submittedName>
</protein>
<dbReference type="EMBL" id="CP015588">
    <property type="protein sequence ID" value="APY85478.1"/>
    <property type="molecule type" value="Genomic_DNA"/>
</dbReference>
<evidence type="ECO:0000313" key="1">
    <source>
        <dbReference type="EMBL" id="APY85478.1"/>
    </source>
</evidence>